<dbReference type="PANTHER" id="PTHR18640">
    <property type="entry name" value="SOLUTE CARRIER FAMILY 10 MEMBER 7"/>
    <property type="match status" value="1"/>
</dbReference>
<dbReference type="Pfam" id="PF13593">
    <property type="entry name" value="SBF_like"/>
    <property type="match status" value="1"/>
</dbReference>
<evidence type="ECO:0000256" key="1">
    <source>
        <dbReference type="SAM" id="Phobius"/>
    </source>
</evidence>
<dbReference type="GO" id="GO:0005886">
    <property type="term" value="C:plasma membrane"/>
    <property type="evidence" value="ECO:0007669"/>
    <property type="project" value="TreeGrafter"/>
</dbReference>
<dbReference type="EMBL" id="BMWX01000002">
    <property type="protein sequence ID" value="GGZ21851.1"/>
    <property type="molecule type" value="Genomic_DNA"/>
</dbReference>
<keyword evidence="1" id="KW-0812">Transmembrane</keyword>
<keyword evidence="1" id="KW-0472">Membrane</keyword>
<reference evidence="2" key="2">
    <citation type="submission" date="2020-09" db="EMBL/GenBank/DDBJ databases">
        <authorList>
            <person name="Sun Q."/>
            <person name="Kim S."/>
        </authorList>
    </citation>
    <scope>NUCLEOTIDE SEQUENCE</scope>
    <source>
        <strain evidence="2">KCTC 12368</strain>
    </source>
</reference>
<dbReference type="Gene3D" id="1.20.1530.20">
    <property type="match status" value="1"/>
</dbReference>
<keyword evidence="1" id="KW-1133">Transmembrane helix</keyword>
<feature type="transmembrane region" description="Helical" evidence="1">
    <location>
        <begin position="104"/>
        <end position="125"/>
    </location>
</feature>
<reference evidence="2" key="1">
    <citation type="journal article" date="2014" name="Int. J. Syst. Evol. Microbiol.">
        <title>Complete genome sequence of Corynebacterium casei LMG S-19264T (=DSM 44701T), isolated from a smear-ripened cheese.</title>
        <authorList>
            <consortium name="US DOE Joint Genome Institute (JGI-PGF)"/>
            <person name="Walter F."/>
            <person name="Albersmeier A."/>
            <person name="Kalinowski J."/>
            <person name="Ruckert C."/>
        </authorList>
    </citation>
    <scope>NUCLEOTIDE SEQUENCE</scope>
    <source>
        <strain evidence="2">KCTC 12368</strain>
    </source>
</reference>
<sequence length="350" mass="39319">MKKTFSLGKFRLDPFLIGLVLVIVIAYFFPFEKSALKELPINGVLSLGISLIFFFYGLKLSPEKLTAGLKNWKLHILIQLSTFLLFPLLVLIFYPFIHNEQQELIWMGIFFLAVLPSTVSSSVVMVSMAKGNIPASIFNASISGLIGIFITPLWLGLIIKSKLEGFDFSELYLQLALEIVLPVILGILLQRWLGKYGQRFSKQLATFDKSIILLIIYNSFSHSFATNLFVDMAWPDIAVIFIAVLALFTVVYQITGLSSKWLKFNQEDQITAQFCGTKKSLVHGTVFFNLIFVGLPGAGMILIPLMLFHSIQILLISFKANNLARDHSRAKVKNTYPSDNQHIDTGLLNT</sequence>
<feature type="transmembrane region" description="Helical" evidence="1">
    <location>
        <begin position="286"/>
        <end position="308"/>
    </location>
</feature>
<feature type="transmembrane region" description="Helical" evidence="1">
    <location>
        <begin position="74"/>
        <end position="98"/>
    </location>
</feature>
<feature type="transmembrane region" description="Helical" evidence="1">
    <location>
        <begin position="137"/>
        <end position="159"/>
    </location>
</feature>
<feature type="transmembrane region" description="Helical" evidence="1">
    <location>
        <begin position="210"/>
        <end position="230"/>
    </location>
</feature>
<protein>
    <submittedName>
        <fullName evidence="2">Transporter</fullName>
    </submittedName>
</protein>
<feature type="transmembrane region" description="Helical" evidence="1">
    <location>
        <begin position="236"/>
        <end position="255"/>
    </location>
</feature>
<dbReference type="PANTHER" id="PTHR18640:SF5">
    <property type="entry name" value="SODIUM_BILE ACID COTRANSPORTER 7"/>
    <property type="match status" value="1"/>
</dbReference>
<feature type="transmembrane region" description="Helical" evidence="1">
    <location>
        <begin position="171"/>
        <end position="189"/>
    </location>
</feature>
<accession>A0A918UN00</accession>
<dbReference type="InterPro" id="IPR038770">
    <property type="entry name" value="Na+/solute_symporter_sf"/>
</dbReference>
<proteinExistence type="predicted"/>
<dbReference type="Proteomes" id="UP000619457">
    <property type="component" value="Unassembled WGS sequence"/>
</dbReference>
<comment type="caution">
    <text evidence="2">The sequence shown here is derived from an EMBL/GenBank/DDBJ whole genome shotgun (WGS) entry which is preliminary data.</text>
</comment>
<dbReference type="PIRSF" id="PIRSF026166">
    <property type="entry name" value="UCP026166"/>
    <property type="match status" value="1"/>
</dbReference>
<gene>
    <name evidence="2" type="ORF">GCM10007049_13260</name>
</gene>
<name>A0A918UN00_9BACT</name>
<dbReference type="InterPro" id="IPR016833">
    <property type="entry name" value="Put_Na-Bile_cotransptr"/>
</dbReference>
<organism evidence="2 3">
    <name type="scientific">Echinicola pacifica</name>
    <dbReference type="NCBI Taxonomy" id="346377"/>
    <lineage>
        <taxon>Bacteria</taxon>
        <taxon>Pseudomonadati</taxon>
        <taxon>Bacteroidota</taxon>
        <taxon>Cytophagia</taxon>
        <taxon>Cytophagales</taxon>
        <taxon>Cyclobacteriaceae</taxon>
        <taxon>Echinicola</taxon>
    </lineage>
</organism>
<evidence type="ECO:0000313" key="3">
    <source>
        <dbReference type="Proteomes" id="UP000619457"/>
    </source>
</evidence>
<dbReference type="AlphaFoldDB" id="A0A918UN00"/>
<feature type="transmembrane region" description="Helical" evidence="1">
    <location>
        <begin position="12"/>
        <end position="29"/>
    </location>
</feature>
<evidence type="ECO:0000313" key="2">
    <source>
        <dbReference type="EMBL" id="GGZ21851.1"/>
    </source>
</evidence>
<keyword evidence="3" id="KW-1185">Reference proteome</keyword>
<dbReference type="RefSeq" id="WP_018472122.1">
    <property type="nucleotide sequence ID" value="NZ_BMWX01000002.1"/>
</dbReference>
<feature type="transmembrane region" description="Helical" evidence="1">
    <location>
        <begin position="41"/>
        <end position="62"/>
    </location>
</feature>